<evidence type="ECO:0000256" key="2">
    <source>
        <dbReference type="SAM" id="SignalP"/>
    </source>
</evidence>
<evidence type="ECO:0000313" key="3">
    <source>
        <dbReference type="EMBL" id="MBM3318458.1"/>
    </source>
</evidence>
<feature type="non-terminal residue" evidence="3">
    <location>
        <position position="172"/>
    </location>
</feature>
<dbReference type="EMBL" id="VGIY01000364">
    <property type="protein sequence ID" value="MBM3318458.1"/>
    <property type="molecule type" value="Genomic_DNA"/>
</dbReference>
<reference evidence="3" key="1">
    <citation type="submission" date="2019-03" db="EMBL/GenBank/DDBJ databases">
        <title>Lake Tanganyika Metagenome-Assembled Genomes (MAGs).</title>
        <authorList>
            <person name="Tran P."/>
        </authorList>
    </citation>
    <scope>NUCLEOTIDE SEQUENCE</scope>
    <source>
        <strain evidence="3">M_DeepCast_400m_m2_100</strain>
    </source>
</reference>
<dbReference type="Proteomes" id="UP000748308">
    <property type="component" value="Unassembled WGS sequence"/>
</dbReference>
<evidence type="ECO:0008006" key="5">
    <source>
        <dbReference type="Google" id="ProtNLM"/>
    </source>
</evidence>
<evidence type="ECO:0000313" key="4">
    <source>
        <dbReference type="Proteomes" id="UP000748308"/>
    </source>
</evidence>
<feature type="compositionally biased region" description="Acidic residues" evidence="1">
    <location>
        <begin position="104"/>
        <end position="115"/>
    </location>
</feature>
<keyword evidence="2" id="KW-0732">Signal</keyword>
<organism evidence="3 4">
    <name type="scientific">Eiseniibacteriota bacterium</name>
    <dbReference type="NCBI Taxonomy" id="2212470"/>
    <lineage>
        <taxon>Bacteria</taxon>
        <taxon>Candidatus Eiseniibacteriota</taxon>
    </lineage>
</organism>
<feature type="region of interest" description="Disordered" evidence="1">
    <location>
        <begin position="88"/>
        <end position="115"/>
    </location>
</feature>
<comment type="caution">
    <text evidence="3">The sequence shown here is derived from an EMBL/GenBank/DDBJ whole genome shotgun (WGS) entry which is preliminary data.</text>
</comment>
<accession>A0A937X9M4</accession>
<feature type="signal peptide" evidence="2">
    <location>
        <begin position="1"/>
        <end position="38"/>
    </location>
</feature>
<gene>
    <name evidence="3" type="ORF">FJY75_11465</name>
</gene>
<proteinExistence type="predicted"/>
<feature type="chain" id="PRO_5036936139" description="DUF4198 domain-containing protein" evidence="2">
    <location>
        <begin position="39"/>
        <end position="172"/>
    </location>
</feature>
<evidence type="ECO:0000256" key="1">
    <source>
        <dbReference type="SAM" id="MobiDB-lite"/>
    </source>
</evidence>
<dbReference type="AlphaFoldDB" id="A0A937X9M4"/>
<name>A0A937X9M4_UNCEI</name>
<sequence length="172" mass="17793">MPRRAPAPGAPALPFPRAAGRGLRSLLCLALCASTAHAAGHLRVETTLPGSLELEHASGWTREAALSAGAQMLWDFPAGEYLLRFRPAGERAPQERGATVGDETAGEETAGEETEYPAAATVWDDLTTLVEIDPAAGPPRASAGHGDGRGALLLLPAALTARLPGSVSRQVD</sequence>
<protein>
    <recommendedName>
        <fullName evidence="5">DUF4198 domain-containing protein</fullName>
    </recommendedName>
</protein>